<evidence type="ECO:0000313" key="3">
    <source>
        <dbReference type="Proteomes" id="UP000039865"/>
    </source>
</evidence>
<gene>
    <name evidence="2" type="primary">Contig17478.g18589</name>
    <name evidence="2" type="ORF">STYLEM_879</name>
</gene>
<dbReference type="Proteomes" id="UP000039865">
    <property type="component" value="Unassembled WGS sequence"/>
</dbReference>
<reference evidence="2 3" key="1">
    <citation type="submission" date="2014-06" db="EMBL/GenBank/DDBJ databases">
        <authorList>
            <person name="Swart Estienne"/>
        </authorList>
    </citation>
    <scope>NUCLEOTIDE SEQUENCE [LARGE SCALE GENOMIC DNA]</scope>
    <source>
        <strain evidence="2 3">130c</strain>
    </source>
</reference>
<keyword evidence="3" id="KW-1185">Reference proteome</keyword>
<dbReference type="EMBL" id="CCKQ01000830">
    <property type="protein sequence ID" value="CDW71928.1"/>
    <property type="molecule type" value="Genomic_DNA"/>
</dbReference>
<dbReference type="AlphaFoldDB" id="A0A077ZPV5"/>
<dbReference type="OrthoDB" id="63379at2759"/>
<proteinExistence type="predicted"/>
<accession>A0A077ZPV5</accession>
<dbReference type="PANTHER" id="PTHR39741">
    <property type="entry name" value="F-BOX DOMAIN CONTAINING PROTEIN, EXPRESSED"/>
    <property type="match status" value="1"/>
</dbReference>
<name>A0A077ZPV5_STYLE</name>
<protein>
    <submittedName>
        <fullName evidence="2">Uncharacterized protein</fullName>
    </submittedName>
</protein>
<dbReference type="PANTHER" id="PTHR39741:SF2">
    <property type="entry name" value="F-BOX DOMAIN-CONTAINING PROTEIN"/>
    <property type="match status" value="1"/>
</dbReference>
<dbReference type="InParanoid" id="A0A077ZPV5"/>
<organism evidence="2 3">
    <name type="scientific">Stylonychia lemnae</name>
    <name type="common">Ciliate</name>
    <dbReference type="NCBI Taxonomy" id="5949"/>
    <lineage>
        <taxon>Eukaryota</taxon>
        <taxon>Sar</taxon>
        <taxon>Alveolata</taxon>
        <taxon>Ciliophora</taxon>
        <taxon>Intramacronucleata</taxon>
        <taxon>Spirotrichea</taxon>
        <taxon>Stichotrichia</taxon>
        <taxon>Sporadotrichida</taxon>
        <taxon>Oxytrichidae</taxon>
        <taxon>Stylonychinae</taxon>
        <taxon>Stylonychia</taxon>
    </lineage>
</organism>
<evidence type="ECO:0000313" key="2">
    <source>
        <dbReference type="EMBL" id="CDW71928.1"/>
    </source>
</evidence>
<feature type="region of interest" description="Disordered" evidence="1">
    <location>
        <begin position="195"/>
        <end position="216"/>
    </location>
</feature>
<dbReference type="InterPro" id="IPR055336">
    <property type="entry name" value="At4g00755-like"/>
</dbReference>
<evidence type="ECO:0000256" key="1">
    <source>
        <dbReference type="SAM" id="MobiDB-lite"/>
    </source>
</evidence>
<sequence>MCQHQGLVQQTLMNINCQIRQCSSSDKHLMIEGIESSTQDYDQSIYKTVQRLQQDYYWSSTGSGNEQDQEFLIYKLASRNHPERALITSIVMSAFQATFQVNDPIYSPKQIQFEIGNELEKYHYKSRIFEFRQSTKNEQTFSLLPDLVCGEYIKITLIGKPQMQRTDRKRYIAIRYVGLKGQNLINIQDPDTKDLLSSEDQNINESESDQNEESKSCENLIKLPEQQVNEFLIELNIIERKQTQNEIYSYLYKHRMLIFHNFDHIQKDNTLSRFSMEKLVQFCQVQYGVIDYYVTMIVIKMLDYMNCNKMDINNFLQAFQF</sequence>